<protein>
    <submittedName>
        <fullName evidence="1">Uncharacterized protein</fullName>
    </submittedName>
</protein>
<reference evidence="1" key="1">
    <citation type="journal article" date="2020" name="Stud. Mycol.">
        <title>101 Dothideomycetes genomes: a test case for predicting lifestyles and emergence of pathogens.</title>
        <authorList>
            <person name="Haridas S."/>
            <person name="Albert R."/>
            <person name="Binder M."/>
            <person name="Bloem J."/>
            <person name="Labutti K."/>
            <person name="Salamov A."/>
            <person name="Andreopoulos B."/>
            <person name="Baker S."/>
            <person name="Barry K."/>
            <person name="Bills G."/>
            <person name="Bluhm B."/>
            <person name="Cannon C."/>
            <person name="Castanera R."/>
            <person name="Culley D."/>
            <person name="Daum C."/>
            <person name="Ezra D."/>
            <person name="Gonzalez J."/>
            <person name="Henrissat B."/>
            <person name="Kuo A."/>
            <person name="Liang C."/>
            <person name="Lipzen A."/>
            <person name="Lutzoni F."/>
            <person name="Magnuson J."/>
            <person name="Mondo S."/>
            <person name="Nolan M."/>
            <person name="Ohm R."/>
            <person name="Pangilinan J."/>
            <person name="Park H.-J."/>
            <person name="Ramirez L."/>
            <person name="Alfaro M."/>
            <person name="Sun H."/>
            <person name="Tritt A."/>
            <person name="Yoshinaga Y."/>
            <person name="Zwiers L.-H."/>
            <person name="Turgeon B."/>
            <person name="Goodwin S."/>
            <person name="Spatafora J."/>
            <person name="Crous P."/>
            <person name="Grigoriev I."/>
        </authorList>
    </citation>
    <scope>NUCLEOTIDE SEQUENCE</scope>
    <source>
        <strain evidence="1">ATCC 36951</strain>
    </source>
</reference>
<dbReference type="GeneID" id="54568118"/>
<dbReference type="RefSeq" id="XP_033659280.1">
    <property type="nucleotide sequence ID" value="XM_033814846.1"/>
</dbReference>
<dbReference type="EMBL" id="ML993675">
    <property type="protein sequence ID" value="KAF2158391.1"/>
    <property type="molecule type" value="Genomic_DNA"/>
</dbReference>
<dbReference type="SUPFAM" id="SSF51182">
    <property type="entry name" value="RmlC-like cupins"/>
    <property type="match status" value="1"/>
</dbReference>
<accession>A0A6A6BUH3</accession>
<name>A0A6A6BUH3_ZASCE</name>
<evidence type="ECO:0000313" key="1">
    <source>
        <dbReference type="EMBL" id="KAF2158391.1"/>
    </source>
</evidence>
<keyword evidence="2" id="KW-1185">Reference proteome</keyword>
<evidence type="ECO:0000313" key="2">
    <source>
        <dbReference type="Proteomes" id="UP000799537"/>
    </source>
</evidence>
<dbReference type="Proteomes" id="UP000799537">
    <property type="component" value="Unassembled WGS sequence"/>
</dbReference>
<gene>
    <name evidence="1" type="ORF">M409DRAFT_61704</name>
</gene>
<sequence length="212" mass="23419">MSNSRTSIRHGLTASGLSLSNTCRIVHQAAIPDQIPFPKDIPDLSMRQLLPSGDKALRGQLGVIEFTEHYRLPRHIHIAKDREGRERLISERIFVSAGVALVELSGEIYIIAPNTLVDIAAGVPHAWTGCPPGVVLPDGTLSTGSFLMLYQYEHETAFYPTDRTTTFQNVEEYNASKYSGDLNSIRFPALTKEAVVEQGRLIWATNLARAAF</sequence>
<proteinExistence type="predicted"/>
<organism evidence="1 2">
    <name type="scientific">Zasmidium cellare ATCC 36951</name>
    <dbReference type="NCBI Taxonomy" id="1080233"/>
    <lineage>
        <taxon>Eukaryota</taxon>
        <taxon>Fungi</taxon>
        <taxon>Dikarya</taxon>
        <taxon>Ascomycota</taxon>
        <taxon>Pezizomycotina</taxon>
        <taxon>Dothideomycetes</taxon>
        <taxon>Dothideomycetidae</taxon>
        <taxon>Mycosphaerellales</taxon>
        <taxon>Mycosphaerellaceae</taxon>
        <taxon>Zasmidium</taxon>
    </lineage>
</organism>
<dbReference type="AlphaFoldDB" id="A0A6A6BUH3"/>
<dbReference type="InterPro" id="IPR011051">
    <property type="entry name" value="RmlC_Cupin_sf"/>
</dbReference>
<dbReference type="OrthoDB" id="3452821at2759"/>